<evidence type="ECO:0000256" key="1">
    <source>
        <dbReference type="SAM" id="MobiDB-lite"/>
    </source>
</evidence>
<feature type="compositionally biased region" description="Acidic residues" evidence="1">
    <location>
        <begin position="252"/>
        <end position="288"/>
    </location>
</feature>
<feature type="region of interest" description="Disordered" evidence="1">
    <location>
        <begin position="144"/>
        <end position="178"/>
    </location>
</feature>
<gene>
    <name evidence="3" type="ORF">TWF506_005297</name>
</gene>
<feature type="chain" id="PRO_5042996811" evidence="2">
    <location>
        <begin position="20"/>
        <end position="571"/>
    </location>
</feature>
<protein>
    <submittedName>
        <fullName evidence="3">Uncharacterized protein</fullName>
    </submittedName>
</protein>
<keyword evidence="2" id="KW-0732">Signal</keyword>
<evidence type="ECO:0000313" key="4">
    <source>
        <dbReference type="Proteomes" id="UP001307849"/>
    </source>
</evidence>
<keyword evidence="4" id="KW-1185">Reference proteome</keyword>
<organism evidence="3 4">
    <name type="scientific">Arthrobotrys conoides</name>
    <dbReference type="NCBI Taxonomy" id="74498"/>
    <lineage>
        <taxon>Eukaryota</taxon>
        <taxon>Fungi</taxon>
        <taxon>Dikarya</taxon>
        <taxon>Ascomycota</taxon>
        <taxon>Pezizomycotina</taxon>
        <taxon>Orbiliomycetes</taxon>
        <taxon>Orbiliales</taxon>
        <taxon>Orbiliaceae</taxon>
        <taxon>Arthrobotrys</taxon>
    </lineage>
</organism>
<name>A0AAN8NJE0_9PEZI</name>
<sequence length="571" mass="62603">MVASKLLLGAILSSTSVLGVYIPHVPRAEPSKSHNSSSMSTSMGVSKSTSGYHTVSITSAGRVVSTMVYPKNMTMHGTGTGTGGMPHMPTVTGYPTMKPGHNKTMTSSMMDDEDGYDMEPTSTHMMDDDEDMYTSTYSFNEKTTTSMDDKHTTTARPYPTMDPKHNMTKTHTMDDGENYDDEDEDMYHTGTKTGMKVTFTGVSSVKMTSTATDDDLGIETASATLDDDEYMPTQTMDDDEGGLEETGTMAEEMPEETSDMEDMPEETDTGMEEMPEETDTGMEEMPEETDTRDYEEGIPVSTAMKQTTTSSTTVVITLMPTTITTEIIPDATPSTTAETTEAAKPSTTATTTIPAIPTVVPVPAIPTSPAANSEDIFTDKTRYQAYSKVPGDQLVFISNHMFQDPDKWGKPKMIANEELRNSMVAGKAWFESQKEKNGKDSGCTAPAYKGGAPTDPLIYCNKKSRYGVRLNNLMDSDWSENCWDLINNAVWLSQAVTSGNIGIPEGEMPEYYKTANNPVPTRFFQHKDIEPTPERPWNVSGQVFKGGNPLRMAYITLENPGCPDEWKDTEA</sequence>
<accession>A0AAN8NJE0</accession>
<dbReference type="Proteomes" id="UP001307849">
    <property type="component" value="Unassembled WGS sequence"/>
</dbReference>
<dbReference type="AlphaFoldDB" id="A0AAN8NJE0"/>
<feature type="region of interest" description="Disordered" evidence="1">
    <location>
        <begin position="251"/>
        <end position="293"/>
    </location>
</feature>
<evidence type="ECO:0000256" key="2">
    <source>
        <dbReference type="SAM" id="SignalP"/>
    </source>
</evidence>
<dbReference type="EMBL" id="JAVHJM010000002">
    <property type="protein sequence ID" value="KAK6518136.1"/>
    <property type="molecule type" value="Genomic_DNA"/>
</dbReference>
<proteinExistence type="predicted"/>
<feature type="signal peptide" evidence="2">
    <location>
        <begin position="1"/>
        <end position="19"/>
    </location>
</feature>
<reference evidence="3 4" key="1">
    <citation type="submission" date="2019-10" db="EMBL/GenBank/DDBJ databases">
        <authorList>
            <person name="Palmer J.M."/>
        </authorList>
    </citation>
    <scope>NUCLEOTIDE SEQUENCE [LARGE SCALE GENOMIC DNA]</scope>
    <source>
        <strain evidence="3 4">TWF506</strain>
    </source>
</reference>
<feature type="region of interest" description="Disordered" evidence="1">
    <location>
        <begin position="26"/>
        <end position="48"/>
    </location>
</feature>
<comment type="caution">
    <text evidence="3">The sequence shown here is derived from an EMBL/GenBank/DDBJ whole genome shotgun (WGS) entry which is preliminary data.</text>
</comment>
<feature type="compositionally biased region" description="Low complexity" evidence="1">
    <location>
        <begin position="33"/>
        <end position="48"/>
    </location>
</feature>
<evidence type="ECO:0000313" key="3">
    <source>
        <dbReference type="EMBL" id="KAK6518136.1"/>
    </source>
</evidence>